<organism evidence="2 3">
    <name type="scientific">Desulfomonile tiedjei</name>
    <dbReference type="NCBI Taxonomy" id="2358"/>
    <lineage>
        <taxon>Bacteria</taxon>
        <taxon>Pseudomonadati</taxon>
        <taxon>Thermodesulfobacteriota</taxon>
        <taxon>Desulfomonilia</taxon>
        <taxon>Desulfomonilales</taxon>
        <taxon>Desulfomonilaceae</taxon>
        <taxon>Desulfomonile</taxon>
    </lineage>
</organism>
<comment type="caution">
    <text evidence="2">The sequence shown here is derived from an EMBL/GenBank/DDBJ whole genome shotgun (WGS) entry which is preliminary data.</text>
</comment>
<dbReference type="Pfam" id="PF13271">
    <property type="entry name" value="DUF4062"/>
    <property type="match status" value="1"/>
</dbReference>
<name>A0A9D6V805_9BACT</name>
<evidence type="ECO:0000259" key="1">
    <source>
        <dbReference type="Pfam" id="PF13271"/>
    </source>
</evidence>
<dbReference type="InterPro" id="IPR025139">
    <property type="entry name" value="DUF4062"/>
</dbReference>
<dbReference type="InterPro" id="IPR029035">
    <property type="entry name" value="DHS-like_NAD/FAD-binding_dom"/>
</dbReference>
<dbReference type="Gene3D" id="3.40.50.1220">
    <property type="entry name" value="TPP-binding domain"/>
    <property type="match status" value="1"/>
</dbReference>
<protein>
    <submittedName>
        <fullName evidence="2">DUF4062 domain-containing protein</fullName>
    </submittedName>
</protein>
<dbReference type="SUPFAM" id="SSF52467">
    <property type="entry name" value="DHS-like NAD/FAD-binding domain"/>
    <property type="match status" value="1"/>
</dbReference>
<proteinExistence type="predicted"/>
<evidence type="ECO:0000313" key="3">
    <source>
        <dbReference type="Proteomes" id="UP000807825"/>
    </source>
</evidence>
<reference evidence="2" key="1">
    <citation type="submission" date="2020-07" db="EMBL/GenBank/DDBJ databases">
        <title>Huge and variable diversity of episymbiotic CPR bacteria and DPANN archaea in groundwater ecosystems.</title>
        <authorList>
            <person name="He C.Y."/>
            <person name="Keren R."/>
            <person name="Whittaker M."/>
            <person name="Farag I.F."/>
            <person name="Doudna J."/>
            <person name="Cate J.H.D."/>
            <person name="Banfield J.F."/>
        </authorList>
    </citation>
    <scope>NUCLEOTIDE SEQUENCE</scope>
    <source>
        <strain evidence="2">NC_groundwater_1664_Pr3_B-0.1um_52_9</strain>
    </source>
</reference>
<dbReference type="Pfam" id="PF13289">
    <property type="entry name" value="SIR2_2"/>
    <property type="match status" value="1"/>
</dbReference>
<dbReference type="Proteomes" id="UP000807825">
    <property type="component" value="Unassembled WGS sequence"/>
</dbReference>
<accession>A0A9D6V805</accession>
<dbReference type="EMBL" id="JACRDE010000606">
    <property type="protein sequence ID" value="MBI5252423.1"/>
    <property type="molecule type" value="Genomic_DNA"/>
</dbReference>
<evidence type="ECO:0000313" key="2">
    <source>
        <dbReference type="EMBL" id="MBI5252423.1"/>
    </source>
</evidence>
<dbReference type="AlphaFoldDB" id="A0A9D6V805"/>
<sequence length="441" mass="48964">MGRRLRVFISSTMMDLANERDLVCRRLREFNFEPVNAEGWLPSGTGTWDEIASKIAGSDVLLLILGERYGWIPMNGPQSGLGLSVTHLEYREANQRGLPTLPFLKKLRYKPGRRTSDEKKRDLFREEVRHWDKGRLVAEFDLAVDLAEKAGHSLVGLLTNDFLRRKIRGRASLAESEFRLYESHYRPIVAESQVEVPAQLVAAVARREAVLLAGAGISMSAGLPSAAAFAEHLAQVLYRNDPEYGVSPAGAAFAAIASDVEASTSRAFLLKETSKLLDPPQGLEPTAAHIEAVRIFDLIVTTNWDSLFEKAAIVSGKPLAVIANEIKDALPCRALIKLHGSLESPESLLLTESDVLRMDANRARLWNATRELLRHRTLVVVGTSLRDPSIIRLLEETRPRSSGYFVVPRFLAATASRLRRWNLQCIAADADSFFKSLADTI</sequence>
<feature type="domain" description="DUF4062" evidence="1">
    <location>
        <begin position="6"/>
        <end position="93"/>
    </location>
</feature>
<gene>
    <name evidence="2" type="ORF">HY912_23255</name>
</gene>